<gene>
    <name evidence="14" type="ORF">NKR19_g5201</name>
</gene>
<evidence type="ECO:0000256" key="6">
    <source>
        <dbReference type="ARBA" id="ARBA00022525"/>
    </source>
</evidence>
<dbReference type="PANTHER" id="PTHR31683:SF18">
    <property type="entry name" value="PECTATE LYASE 21-RELATED"/>
    <property type="match status" value="1"/>
</dbReference>
<feature type="domain" description="Pectate lyase" evidence="13">
    <location>
        <begin position="50"/>
        <end position="263"/>
    </location>
</feature>
<comment type="subcellular location">
    <subcellularLocation>
        <location evidence="3 11">Secreted</location>
    </subcellularLocation>
</comment>
<sequence length="324" mass="33425">MKASVAASVLAVVLSTATGSPTPTIDKRASISDACNVGYCTQNGGTKGGSGGTTTTVSSLAQLTAAASGTASAVIVVKGAISGAAKVRVGSNKSIIGASGSSLTGIGFYIKDQSNVIMRNLKISKVLADNGDAIGIQNSKNVWVDHCDLSSDLSHDKDYYDGLCDVTHASEWVTISNTYFHDHWKASLVGHSDSNSKEDTGHLHVTYANNHWSNINSRTPSFRFGTGHVFNNYFYKLGDSGINTRMGAQLLVQSSVFESSASKAIESADSDTTGYAVVSDVSLGGSANTAPAGSLTSVPYTSSLLGSANVKSSVTANAGQKLSF</sequence>
<evidence type="ECO:0000256" key="10">
    <source>
        <dbReference type="ARBA" id="ARBA00023239"/>
    </source>
</evidence>
<proteinExistence type="inferred from homology"/>
<evidence type="ECO:0000259" key="13">
    <source>
        <dbReference type="SMART" id="SM00656"/>
    </source>
</evidence>
<comment type="caution">
    <text evidence="14">The sequence shown here is derived from an EMBL/GenBank/DDBJ whole genome shotgun (WGS) entry which is preliminary data.</text>
</comment>
<evidence type="ECO:0000313" key="15">
    <source>
        <dbReference type="Proteomes" id="UP001174691"/>
    </source>
</evidence>
<dbReference type="GO" id="GO:0030570">
    <property type="term" value="F:pectate lyase activity"/>
    <property type="evidence" value="ECO:0007669"/>
    <property type="project" value="UniProtKB-EC"/>
</dbReference>
<dbReference type="Pfam" id="PF00544">
    <property type="entry name" value="Pectate_lyase_4"/>
    <property type="match status" value="1"/>
</dbReference>
<dbReference type="GO" id="GO:0000272">
    <property type="term" value="P:polysaccharide catabolic process"/>
    <property type="evidence" value="ECO:0007669"/>
    <property type="project" value="UniProtKB-KW"/>
</dbReference>
<keyword evidence="6 11" id="KW-0964">Secreted</keyword>
<organism evidence="14 15">
    <name type="scientific">Coniochaeta hoffmannii</name>
    <dbReference type="NCBI Taxonomy" id="91930"/>
    <lineage>
        <taxon>Eukaryota</taxon>
        <taxon>Fungi</taxon>
        <taxon>Dikarya</taxon>
        <taxon>Ascomycota</taxon>
        <taxon>Pezizomycotina</taxon>
        <taxon>Sordariomycetes</taxon>
        <taxon>Sordariomycetidae</taxon>
        <taxon>Coniochaetales</taxon>
        <taxon>Coniochaetaceae</taxon>
        <taxon>Coniochaeta</taxon>
    </lineage>
</organism>
<name>A0AA38RIX9_9PEZI</name>
<dbReference type="InterPro" id="IPR045032">
    <property type="entry name" value="PEL"/>
</dbReference>
<protein>
    <recommendedName>
        <fullName evidence="5">pectate lyase</fullName>
        <ecNumber evidence="5">4.2.2.2</ecNumber>
    </recommendedName>
</protein>
<dbReference type="GO" id="GO:0046872">
    <property type="term" value="F:metal ion binding"/>
    <property type="evidence" value="ECO:0007669"/>
    <property type="project" value="UniProtKB-KW"/>
</dbReference>
<evidence type="ECO:0000256" key="8">
    <source>
        <dbReference type="ARBA" id="ARBA00022729"/>
    </source>
</evidence>
<evidence type="ECO:0000256" key="3">
    <source>
        <dbReference type="ARBA" id="ARBA00004613"/>
    </source>
</evidence>
<keyword evidence="11" id="KW-0119">Carbohydrate metabolism</keyword>
<comment type="catalytic activity">
    <reaction evidence="1">
        <text>Eliminative cleavage of (1-&gt;4)-alpha-D-galacturonan to give oligosaccharides with 4-deoxy-alpha-D-galact-4-enuronosyl groups at their non-reducing ends.</text>
        <dbReference type="EC" id="4.2.2.2"/>
    </reaction>
</comment>
<dbReference type="PANTHER" id="PTHR31683">
    <property type="entry name" value="PECTATE LYASE 18-RELATED"/>
    <property type="match status" value="1"/>
</dbReference>
<keyword evidence="11" id="KW-0624">Polysaccharide degradation</keyword>
<dbReference type="InterPro" id="IPR011050">
    <property type="entry name" value="Pectin_lyase_fold/virulence"/>
</dbReference>
<evidence type="ECO:0000256" key="11">
    <source>
        <dbReference type="RuleBase" id="RU361173"/>
    </source>
</evidence>
<keyword evidence="9" id="KW-0106">Calcium</keyword>
<keyword evidence="10 11" id="KW-0456">Lyase</keyword>
<feature type="signal peptide" evidence="12">
    <location>
        <begin position="1"/>
        <end position="19"/>
    </location>
</feature>
<dbReference type="SMART" id="SM00656">
    <property type="entry name" value="Amb_all"/>
    <property type="match status" value="1"/>
</dbReference>
<keyword evidence="15" id="KW-1185">Reference proteome</keyword>
<dbReference type="EMBL" id="JANBVN010000069">
    <property type="protein sequence ID" value="KAJ9150596.1"/>
    <property type="molecule type" value="Genomic_DNA"/>
</dbReference>
<dbReference type="Proteomes" id="UP001174691">
    <property type="component" value="Unassembled WGS sequence"/>
</dbReference>
<dbReference type="Gene3D" id="2.160.20.10">
    <property type="entry name" value="Single-stranded right-handed beta-helix, Pectin lyase-like"/>
    <property type="match status" value="1"/>
</dbReference>
<dbReference type="SUPFAM" id="SSF51126">
    <property type="entry name" value="Pectin lyase-like"/>
    <property type="match status" value="1"/>
</dbReference>
<reference evidence="14" key="1">
    <citation type="submission" date="2022-07" db="EMBL/GenBank/DDBJ databases">
        <title>Fungi with potential for degradation of polypropylene.</title>
        <authorList>
            <person name="Gostincar C."/>
        </authorList>
    </citation>
    <scope>NUCLEOTIDE SEQUENCE</scope>
    <source>
        <strain evidence="14">EXF-13287</strain>
    </source>
</reference>
<accession>A0AA38RIX9</accession>
<evidence type="ECO:0000313" key="14">
    <source>
        <dbReference type="EMBL" id="KAJ9150596.1"/>
    </source>
</evidence>
<dbReference type="GO" id="GO:0005576">
    <property type="term" value="C:extracellular region"/>
    <property type="evidence" value="ECO:0007669"/>
    <property type="project" value="UniProtKB-SubCell"/>
</dbReference>
<feature type="chain" id="PRO_5041326303" description="pectate lyase" evidence="12">
    <location>
        <begin position="20"/>
        <end position="324"/>
    </location>
</feature>
<evidence type="ECO:0000256" key="1">
    <source>
        <dbReference type="ARBA" id="ARBA00000695"/>
    </source>
</evidence>
<evidence type="ECO:0000256" key="4">
    <source>
        <dbReference type="ARBA" id="ARBA00010980"/>
    </source>
</evidence>
<dbReference type="EC" id="4.2.2.2" evidence="5"/>
<evidence type="ECO:0000256" key="5">
    <source>
        <dbReference type="ARBA" id="ARBA00012272"/>
    </source>
</evidence>
<evidence type="ECO:0000256" key="12">
    <source>
        <dbReference type="SAM" id="SignalP"/>
    </source>
</evidence>
<comment type="cofactor">
    <cofactor evidence="2">
        <name>Ca(2+)</name>
        <dbReference type="ChEBI" id="CHEBI:29108"/>
    </cofactor>
</comment>
<evidence type="ECO:0000256" key="2">
    <source>
        <dbReference type="ARBA" id="ARBA00001913"/>
    </source>
</evidence>
<dbReference type="InterPro" id="IPR002022">
    <property type="entry name" value="Pec_lyase"/>
</dbReference>
<evidence type="ECO:0000256" key="7">
    <source>
        <dbReference type="ARBA" id="ARBA00022723"/>
    </source>
</evidence>
<keyword evidence="8 12" id="KW-0732">Signal</keyword>
<comment type="similarity">
    <text evidence="4 11">Belongs to the polysaccharide lyase 1 family.</text>
</comment>
<evidence type="ECO:0000256" key="9">
    <source>
        <dbReference type="ARBA" id="ARBA00022837"/>
    </source>
</evidence>
<dbReference type="AlphaFoldDB" id="A0AA38RIX9"/>
<dbReference type="FunFam" id="2.160.20.10:FF:000036">
    <property type="entry name" value="Pectate lyase A"/>
    <property type="match status" value="1"/>
</dbReference>
<keyword evidence="7" id="KW-0479">Metal-binding</keyword>
<dbReference type="InterPro" id="IPR012334">
    <property type="entry name" value="Pectin_lyas_fold"/>
</dbReference>